<gene>
    <name evidence="6" type="ORF">NXF25_018607</name>
</gene>
<keyword evidence="3" id="KW-0789">Thiol protease inhibitor</keyword>
<dbReference type="CDD" id="cd00042">
    <property type="entry name" value="CY"/>
    <property type="match status" value="2"/>
</dbReference>
<dbReference type="Proteomes" id="UP001474421">
    <property type="component" value="Unassembled WGS sequence"/>
</dbReference>
<keyword evidence="2" id="KW-0646">Protease inhibitor</keyword>
<feature type="signal peptide" evidence="4">
    <location>
        <begin position="1"/>
        <end position="28"/>
    </location>
</feature>
<protein>
    <submittedName>
        <fullName evidence="6">Cystatin-1</fullName>
    </submittedName>
</protein>
<evidence type="ECO:0000256" key="1">
    <source>
        <dbReference type="ARBA" id="ARBA00009403"/>
    </source>
</evidence>
<dbReference type="InterPro" id="IPR000010">
    <property type="entry name" value="Cystatin_dom"/>
</dbReference>
<keyword evidence="7" id="KW-1185">Reference proteome</keyword>
<proteinExistence type="inferred from homology"/>
<dbReference type="PANTHER" id="PTHR46186">
    <property type="entry name" value="CYSTATIN"/>
    <property type="match status" value="1"/>
</dbReference>
<comment type="similarity">
    <text evidence="1">Belongs to the cystatin family.</text>
</comment>
<feature type="chain" id="PRO_5043710318" evidence="4">
    <location>
        <begin position="29"/>
        <end position="304"/>
    </location>
</feature>
<dbReference type="EMBL" id="JAOTOJ010000019">
    <property type="protein sequence ID" value="KAK9391277.1"/>
    <property type="molecule type" value="Genomic_DNA"/>
</dbReference>
<accession>A0AAW1ANF3</accession>
<keyword evidence="4" id="KW-0732">Signal</keyword>
<comment type="caution">
    <text evidence="6">The sequence shown here is derived from an EMBL/GenBank/DDBJ whole genome shotgun (WGS) entry which is preliminary data.</text>
</comment>
<evidence type="ECO:0000256" key="2">
    <source>
        <dbReference type="ARBA" id="ARBA00022690"/>
    </source>
</evidence>
<evidence type="ECO:0000256" key="4">
    <source>
        <dbReference type="SAM" id="SignalP"/>
    </source>
</evidence>
<feature type="domain" description="Cystatin" evidence="5">
    <location>
        <begin position="191"/>
        <end position="303"/>
    </location>
</feature>
<sequence>MVHSQLPVLSLLFLCCALMLLPPELTLGRPQKFSLVTPKDAGLQKALAFTMPQYNQKRTNDTNYFRLQRVTARSKVYTERLVKYRLKIEVVKTVCKKTTSHTMTYEEIQQCKILQGDLQKQSCYLKVTSRPVEHNMTMKIGFVGLSQWLPNASHGGGASAEWAGPPHSPMVHAKLPVLSLLCALLMLPPDLTLGKVHLTDAREQKALEFAIEQYNQDNQRSSGYLKMVSRPGVQAEVVNGVDYHITVTMVRTGCKKIAGEKKTYTEIQQCQQPLGNKQKITCHFKVSSRTPSNEMKLVVTDCEK</sequence>
<dbReference type="GO" id="GO:0005615">
    <property type="term" value="C:extracellular space"/>
    <property type="evidence" value="ECO:0007669"/>
    <property type="project" value="TreeGrafter"/>
</dbReference>
<evidence type="ECO:0000259" key="5">
    <source>
        <dbReference type="SMART" id="SM00043"/>
    </source>
</evidence>
<dbReference type="InterPro" id="IPR046350">
    <property type="entry name" value="Cystatin_sf"/>
</dbReference>
<evidence type="ECO:0000256" key="3">
    <source>
        <dbReference type="ARBA" id="ARBA00022704"/>
    </source>
</evidence>
<dbReference type="Gene3D" id="3.10.450.10">
    <property type="match status" value="2"/>
</dbReference>
<dbReference type="SMART" id="SM00043">
    <property type="entry name" value="CY"/>
    <property type="match status" value="2"/>
</dbReference>
<name>A0AAW1ANF3_CROAD</name>
<evidence type="ECO:0000313" key="6">
    <source>
        <dbReference type="EMBL" id="KAK9391277.1"/>
    </source>
</evidence>
<dbReference type="GO" id="GO:0005737">
    <property type="term" value="C:cytoplasm"/>
    <property type="evidence" value="ECO:0007669"/>
    <property type="project" value="TreeGrafter"/>
</dbReference>
<dbReference type="Pfam" id="PF00031">
    <property type="entry name" value="Cystatin"/>
    <property type="match status" value="2"/>
</dbReference>
<feature type="domain" description="Cystatin" evidence="5">
    <location>
        <begin position="25"/>
        <end position="146"/>
    </location>
</feature>
<dbReference type="AlphaFoldDB" id="A0AAW1ANF3"/>
<dbReference type="PANTHER" id="PTHR46186:SF2">
    <property type="entry name" value="CYSTATIN"/>
    <property type="match status" value="1"/>
</dbReference>
<dbReference type="GO" id="GO:0004869">
    <property type="term" value="F:cysteine-type endopeptidase inhibitor activity"/>
    <property type="evidence" value="ECO:0007669"/>
    <property type="project" value="UniProtKB-KW"/>
</dbReference>
<evidence type="ECO:0000313" key="7">
    <source>
        <dbReference type="Proteomes" id="UP001474421"/>
    </source>
</evidence>
<dbReference type="SUPFAM" id="SSF54403">
    <property type="entry name" value="Cystatin/monellin"/>
    <property type="match status" value="2"/>
</dbReference>
<organism evidence="6 7">
    <name type="scientific">Crotalus adamanteus</name>
    <name type="common">Eastern diamondback rattlesnake</name>
    <dbReference type="NCBI Taxonomy" id="8729"/>
    <lineage>
        <taxon>Eukaryota</taxon>
        <taxon>Metazoa</taxon>
        <taxon>Chordata</taxon>
        <taxon>Craniata</taxon>
        <taxon>Vertebrata</taxon>
        <taxon>Euteleostomi</taxon>
        <taxon>Lepidosauria</taxon>
        <taxon>Squamata</taxon>
        <taxon>Bifurcata</taxon>
        <taxon>Unidentata</taxon>
        <taxon>Episquamata</taxon>
        <taxon>Toxicofera</taxon>
        <taxon>Serpentes</taxon>
        <taxon>Colubroidea</taxon>
        <taxon>Viperidae</taxon>
        <taxon>Crotalinae</taxon>
        <taxon>Crotalus</taxon>
    </lineage>
</organism>
<reference evidence="6 7" key="1">
    <citation type="journal article" date="2024" name="Proc. Natl. Acad. Sci. U.S.A.">
        <title>The genetic regulatory architecture and epigenomic basis for age-related changes in rattlesnake venom.</title>
        <authorList>
            <person name="Hogan M.P."/>
            <person name="Holding M.L."/>
            <person name="Nystrom G.S."/>
            <person name="Colston T.J."/>
            <person name="Bartlett D.A."/>
            <person name="Mason A.J."/>
            <person name="Ellsworth S.A."/>
            <person name="Rautsaw R.M."/>
            <person name="Lawrence K.C."/>
            <person name="Strickland J.L."/>
            <person name="He B."/>
            <person name="Fraser P."/>
            <person name="Margres M.J."/>
            <person name="Gilbert D.M."/>
            <person name="Gibbs H.L."/>
            <person name="Parkinson C.L."/>
            <person name="Rokyta D.R."/>
        </authorList>
    </citation>
    <scope>NUCLEOTIDE SEQUENCE [LARGE SCALE GENOMIC DNA]</scope>
    <source>
        <strain evidence="6">DRR0105</strain>
    </source>
</reference>
<dbReference type="GO" id="GO:0031982">
    <property type="term" value="C:vesicle"/>
    <property type="evidence" value="ECO:0007669"/>
    <property type="project" value="TreeGrafter"/>
</dbReference>